<reference evidence="2" key="1">
    <citation type="journal article" date="2015" name="Nature">
        <title>Complex archaea that bridge the gap between prokaryotes and eukaryotes.</title>
        <authorList>
            <person name="Spang A."/>
            <person name="Saw J.H."/>
            <person name="Jorgensen S.L."/>
            <person name="Zaremba-Niedzwiedzka K."/>
            <person name="Martijn J."/>
            <person name="Lind A.E."/>
            <person name="van Eijk R."/>
            <person name="Schleper C."/>
            <person name="Guy L."/>
            <person name="Ettema T.J."/>
        </authorList>
    </citation>
    <scope>NUCLEOTIDE SEQUENCE</scope>
</reference>
<comment type="caution">
    <text evidence="2">The sequence shown here is derived from an EMBL/GenBank/DDBJ whole genome shotgun (WGS) entry which is preliminary data.</text>
</comment>
<dbReference type="EMBL" id="LAZR01033380">
    <property type="protein sequence ID" value="KKL48254.1"/>
    <property type="molecule type" value="Genomic_DNA"/>
</dbReference>
<protein>
    <submittedName>
        <fullName evidence="2">Uncharacterized protein</fullName>
    </submittedName>
</protein>
<evidence type="ECO:0000256" key="1">
    <source>
        <dbReference type="SAM" id="Coils"/>
    </source>
</evidence>
<dbReference type="AlphaFoldDB" id="A0A0F9CGP1"/>
<organism evidence="2">
    <name type="scientific">marine sediment metagenome</name>
    <dbReference type="NCBI Taxonomy" id="412755"/>
    <lineage>
        <taxon>unclassified sequences</taxon>
        <taxon>metagenomes</taxon>
        <taxon>ecological metagenomes</taxon>
    </lineage>
</organism>
<keyword evidence="1" id="KW-0175">Coiled coil</keyword>
<feature type="coiled-coil region" evidence="1">
    <location>
        <begin position="80"/>
        <end position="114"/>
    </location>
</feature>
<gene>
    <name evidence="2" type="ORF">LCGC14_2327370</name>
</gene>
<sequence length="128" mass="14427">MSKWMNRLLAICLLISFTILPATAINEESAPKVSEPAPIAVVNDTETPEPLVPILPQITTTETTTSTNAVAMCVCSNEKTLELETRLLDYENTIDELRERLSIIEEEYVDQAEVDRQYKSLQERIDSL</sequence>
<evidence type="ECO:0000313" key="2">
    <source>
        <dbReference type="EMBL" id="KKL48254.1"/>
    </source>
</evidence>
<accession>A0A0F9CGP1</accession>
<name>A0A0F9CGP1_9ZZZZ</name>
<proteinExistence type="predicted"/>